<dbReference type="AlphaFoldDB" id="A0A414D5L3"/>
<proteinExistence type="predicted"/>
<dbReference type="Gene3D" id="3.90.350.10">
    <property type="entry name" value="Transposase Inhibitor Protein From Tn5, Chain A, domain 1"/>
    <property type="match status" value="1"/>
</dbReference>
<dbReference type="Proteomes" id="UP000284472">
    <property type="component" value="Unassembled WGS sequence"/>
</dbReference>
<comment type="caution">
    <text evidence="1">The sequence shown here is derived from an EMBL/GenBank/DDBJ whole genome shotgun (WGS) entry which is preliminary data.</text>
</comment>
<sequence length="39" mass="4620">AALSTQEILSWYVCRWPIEVFFRQCKEKLALDGYQIRSA</sequence>
<dbReference type="SUPFAM" id="SSF53098">
    <property type="entry name" value="Ribonuclease H-like"/>
    <property type="match status" value="1"/>
</dbReference>
<protein>
    <submittedName>
        <fullName evidence="1">Transposase</fullName>
    </submittedName>
</protein>
<organism evidence="1 2">
    <name type="scientific">Mediterraneibacter gnavus</name>
    <name type="common">Ruminococcus gnavus</name>
    <dbReference type="NCBI Taxonomy" id="33038"/>
    <lineage>
        <taxon>Bacteria</taxon>
        <taxon>Bacillati</taxon>
        <taxon>Bacillota</taxon>
        <taxon>Clostridia</taxon>
        <taxon>Lachnospirales</taxon>
        <taxon>Lachnospiraceae</taxon>
        <taxon>Mediterraneibacter</taxon>
    </lineage>
</organism>
<feature type="non-terminal residue" evidence="1">
    <location>
        <position position="1"/>
    </location>
</feature>
<reference evidence="1 2" key="1">
    <citation type="submission" date="2018-08" db="EMBL/GenBank/DDBJ databases">
        <title>A genome reference for cultivated species of the human gut microbiota.</title>
        <authorList>
            <person name="Zou Y."/>
            <person name="Xue W."/>
            <person name="Luo G."/>
        </authorList>
    </citation>
    <scope>NUCLEOTIDE SEQUENCE [LARGE SCALE GENOMIC DNA]</scope>
    <source>
        <strain evidence="1 2">AM32-6</strain>
    </source>
</reference>
<evidence type="ECO:0000313" key="1">
    <source>
        <dbReference type="EMBL" id="RHD04839.1"/>
    </source>
</evidence>
<name>A0A414D5L3_MEDGN</name>
<gene>
    <name evidence="1" type="ORF">DW812_11295</name>
</gene>
<evidence type="ECO:0000313" key="2">
    <source>
        <dbReference type="Proteomes" id="UP000284472"/>
    </source>
</evidence>
<accession>A0A414D5L3</accession>
<dbReference type="InterPro" id="IPR012337">
    <property type="entry name" value="RNaseH-like_sf"/>
</dbReference>
<dbReference type="EMBL" id="QSIR01000017">
    <property type="protein sequence ID" value="RHD04839.1"/>
    <property type="molecule type" value="Genomic_DNA"/>
</dbReference>